<keyword evidence="1" id="KW-0732">Signal</keyword>
<protein>
    <submittedName>
        <fullName evidence="2">Uncharacterized protein</fullName>
    </submittedName>
</protein>
<feature type="chain" id="PRO_5045548405" evidence="1">
    <location>
        <begin position="23"/>
        <end position="151"/>
    </location>
</feature>
<dbReference type="EMBL" id="CAXLJM020000033">
    <property type="protein sequence ID" value="CAL8101343.1"/>
    <property type="molecule type" value="Genomic_DNA"/>
</dbReference>
<gene>
    <name evidence="2" type="ORF">ODALV1_LOCUS10810</name>
</gene>
<sequence length="151" mass="17134">MAKVHNLQAFVFTLFYTLVSRGILTEALNMEEAEEGACQSLPKSINVNEINSTWMESVSEWYFPAASRYELYRIAMERLSLAPEDEKFKRLSEDELINNGCFKAHLNVFSGIGLLYGFEKDGYTRAVVRGVSKNVIDIILTGPPSRSRNEE</sequence>
<feature type="signal peptide" evidence="1">
    <location>
        <begin position="1"/>
        <end position="22"/>
    </location>
</feature>
<evidence type="ECO:0000313" key="2">
    <source>
        <dbReference type="EMBL" id="CAL8101343.1"/>
    </source>
</evidence>
<evidence type="ECO:0000256" key="1">
    <source>
        <dbReference type="SAM" id="SignalP"/>
    </source>
</evidence>
<evidence type="ECO:0000313" key="3">
    <source>
        <dbReference type="Proteomes" id="UP001642540"/>
    </source>
</evidence>
<keyword evidence="3" id="KW-1185">Reference proteome</keyword>
<accession>A0ABP1QGC3</accession>
<dbReference type="Proteomes" id="UP001642540">
    <property type="component" value="Unassembled WGS sequence"/>
</dbReference>
<comment type="caution">
    <text evidence="2">The sequence shown here is derived from an EMBL/GenBank/DDBJ whole genome shotgun (WGS) entry which is preliminary data.</text>
</comment>
<proteinExistence type="predicted"/>
<organism evidence="2 3">
    <name type="scientific">Orchesella dallaii</name>
    <dbReference type="NCBI Taxonomy" id="48710"/>
    <lineage>
        <taxon>Eukaryota</taxon>
        <taxon>Metazoa</taxon>
        <taxon>Ecdysozoa</taxon>
        <taxon>Arthropoda</taxon>
        <taxon>Hexapoda</taxon>
        <taxon>Collembola</taxon>
        <taxon>Entomobryomorpha</taxon>
        <taxon>Entomobryoidea</taxon>
        <taxon>Orchesellidae</taxon>
        <taxon>Orchesellinae</taxon>
        <taxon>Orchesella</taxon>
    </lineage>
</organism>
<name>A0ABP1QGC3_9HEXA</name>
<reference evidence="2 3" key="1">
    <citation type="submission" date="2024-08" db="EMBL/GenBank/DDBJ databases">
        <authorList>
            <person name="Cucini C."/>
            <person name="Frati F."/>
        </authorList>
    </citation>
    <scope>NUCLEOTIDE SEQUENCE [LARGE SCALE GENOMIC DNA]</scope>
</reference>